<dbReference type="InterPro" id="IPR003385">
    <property type="entry name" value="Glyco_hydro_77"/>
</dbReference>
<reference evidence="12 13" key="1">
    <citation type="submission" date="2020-03" db="EMBL/GenBank/DDBJ databases">
        <title>Genomic Encyclopedia of Type Strains, Phase IV (KMG-IV): sequencing the most valuable type-strain genomes for metagenomic binning, comparative biology and taxonomic classification.</title>
        <authorList>
            <person name="Goeker M."/>
        </authorList>
    </citation>
    <scope>NUCLEOTIDE SEQUENCE [LARGE SCALE GENOMIC DNA]</scope>
    <source>
        <strain evidence="12 13">DSM 19867</strain>
    </source>
</reference>
<evidence type="ECO:0000259" key="11">
    <source>
        <dbReference type="Pfam" id="PF21226"/>
    </source>
</evidence>
<dbReference type="Pfam" id="PF21226">
    <property type="entry name" value="MalQ_N"/>
    <property type="match status" value="1"/>
</dbReference>
<dbReference type="Proteomes" id="UP000570514">
    <property type="component" value="Unassembled WGS sequence"/>
</dbReference>
<evidence type="ECO:0000256" key="2">
    <source>
        <dbReference type="ARBA" id="ARBA00005684"/>
    </source>
</evidence>
<keyword evidence="6 10" id="KW-0808">Transferase</keyword>
<dbReference type="EC" id="2.4.1.25" evidence="3 10"/>
<organism evidence="12 13">
    <name type="scientific">Rhizomicrobium palustre</name>
    <dbReference type="NCBI Taxonomy" id="189966"/>
    <lineage>
        <taxon>Bacteria</taxon>
        <taxon>Pseudomonadati</taxon>
        <taxon>Pseudomonadota</taxon>
        <taxon>Alphaproteobacteria</taxon>
        <taxon>Micropepsales</taxon>
        <taxon>Micropepsaceae</taxon>
        <taxon>Rhizomicrobium</taxon>
    </lineage>
</organism>
<evidence type="ECO:0000256" key="7">
    <source>
        <dbReference type="ARBA" id="ARBA00023277"/>
    </source>
</evidence>
<comment type="similarity">
    <text evidence="2 10">Belongs to the disproportionating enzyme family.</text>
</comment>
<evidence type="ECO:0000313" key="13">
    <source>
        <dbReference type="Proteomes" id="UP000570514"/>
    </source>
</evidence>
<keyword evidence="13" id="KW-1185">Reference proteome</keyword>
<evidence type="ECO:0000256" key="8">
    <source>
        <dbReference type="ARBA" id="ARBA00031423"/>
    </source>
</evidence>
<evidence type="ECO:0000256" key="1">
    <source>
        <dbReference type="ARBA" id="ARBA00000439"/>
    </source>
</evidence>
<dbReference type="InterPro" id="IPR017853">
    <property type="entry name" value="GH"/>
</dbReference>
<comment type="caution">
    <text evidence="12">The sequence shown here is derived from an EMBL/GenBank/DDBJ whole genome shotgun (WGS) entry which is preliminary data.</text>
</comment>
<evidence type="ECO:0000313" key="12">
    <source>
        <dbReference type="EMBL" id="NIK88455.1"/>
    </source>
</evidence>
<dbReference type="SUPFAM" id="SSF51445">
    <property type="entry name" value="(Trans)glycosidases"/>
    <property type="match status" value="1"/>
</dbReference>
<dbReference type="RefSeq" id="WP_167082630.1">
    <property type="nucleotide sequence ID" value="NZ_BAAADC010000001.1"/>
</dbReference>
<dbReference type="Pfam" id="PF02446">
    <property type="entry name" value="Glyco_hydro_77"/>
    <property type="match status" value="1"/>
</dbReference>
<evidence type="ECO:0000256" key="10">
    <source>
        <dbReference type="RuleBase" id="RU361207"/>
    </source>
</evidence>
<keyword evidence="7 10" id="KW-0119">Carbohydrate metabolism</keyword>
<dbReference type="PANTHER" id="PTHR32438:SF5">
    <property type="entry name" value="4-ALPHA-GLUCANOTRANSFERASE DPE1, CHLOROPLASTIC_AMYLOPLASTIC"/>
    <property type="match status" value="1"/>
</dbReference>
<feature type="domain" description="MalQ N-terminal beta-sandwich" evidence="11">
    <location>
        <begin position="68"/>
        <end position="159"/>
    </location>
</feature>
<evidence type="ECO:0000256" key="6">
    <source>
        <dbReference type="ARBA" id="ARBA00022679"/>
    </source>
</evidence>
<evidence type="ECO:0000256" key="3">
    <source>
        <dbReference type="ARBA" id="ARBA00012560"/>
    </source>
</evidence>
<dbReference type="EMBL" id="JAASRM010000001">
    <property type="protein sequence ID" value="NIK88455.1"/>
    <property type="molecule type" value="Genomic_DNA"/>
</dbReference>
<dbReference type="GO" id="GO:0004134">
    <property type="term" value="F:4-alpha-glucanotransferase activity"/>
    <property type="evidence" value="ECO:0007669"/>
    <property type="project" value="UniProtKB-EC"/>
</dbReference>
<sequence length="719" mass="80237">MDAKEVLLKLAAEAGIEDHYWDMHGERHDTTLETIRGLLKAFHIPAETDEEALASLNAFWREPWMRLLPPVLVLQEGAPALIPLRAWEEDGQKSINWQLVLEDGEPSGGVARLGDLPHDDIAYFDGKRVFQHRLKLDALPPGYHRFSADGFTTRLIVAPARCYLPEKLKTQRVWGLMLQLYSLKSKADWGVGDFADLKKLSDTVAEAGGDAIGLNPLHTLFLNTPENASPYSPASRLFRNPLYLAIPEMADFAECEPAQTRAASADYRAALEKSLHEELVDYKTVAALKLPVLELLYQSFVSQHLEKNDARAQAFNAYIRDKGRDLEGLCTFQVLVEKLGTQNWLEWPQELRDRDEPALTAFRSEASARIGFYQYLQWQSELQFAEAANHAREQGMAVGLYNDLAVSVDASSADHWNNQALFATGARVGAPPDPFNEKGQDWGVVPLNPLRLRETGYDYFTALLRSNMRHAGALRIDHVMGLTRLYIVPPGGKPSDGAYVRYPLTDLLAITALESQRNKCLVIGEDLGTVPAGFRERLQESAILSSRVLYFERSHDTFKEPAEYPGLAAVSVSTHDLATLSGFWVGDDLAAKDRLGLFKDAKEQDFATKIRAGDKEQLLAALAKHKLLPKSVDPEAASDFAWSPELTSAVHRYMASAPSALFMVQMDDFLGQVHQANLPGSITEYPNWRRRLERPLEELLAEPDLKAAMAAITKARQPL</sequence>
<evidence type="ECO:0000256" key="5">
    <source>
        <dbReference type="ARBA" id="ARBA00022676"/>
    </source>
</evidence>
<comment type="catalytic activity">
    <reaction evidence="1 10">
        <text>Transfers a segment of a (1-&gt;4)-alpha-D-glucan to a new position in an acceptor, which may be glucose or a (1-&gt;4)-alpha-D-glucan.</text>
        <dbReference type="EC" id="2.4.1.25"/>
    </reaction>
</comment>
<protein>
    <recommendedName>
        <fullName evidence="4 10">4-alpha-glucanotransferase</fullName>
        <ecNumber evidence="3 10">2.4.1.25</ecNumber>
    </recommendedName>
    <alternativeName>
        <fullName evidence="8 10">Amylomaltase</fullName>
    </alternativeName>
    <alternativeName>
        <fullName evidence="9 10">Disproportionating enzyme</fullName>
    </alternativeName>
</protein>
<gene>
    <name evidence="12" type="ORF">FHS83_001773</name>
</gene>
<dbReference type="InterPro" id="IPR048458">
    <property type="entry name" value="MalQ_N"/>
</dbReference>
<name>A0A846MZ02_9PROT</name>
<dbReference type="PANTHER" id="PTHR32438">
    <property type="entry name" value="4-ALPHA-GLUCANOTRANSFERASE DPE1, CHLOROPLASTIC/AMYLOPLASTIC"/>
    <property type="match status" value="1"/>
</dbReference>
<dbReference type="NCBIfam" id="TIGR00217">
    <property type="entry name" value="malQ"/>
    <property type="match status" value="1"/>
</dbReference>
<proteinExistence type="inferred from homology"/>
<dbReference type="GO" id="GO:0005975">
    <property type="term" value="P:carbohydrate metabolic process"/>
    <property type="evidence" value="ECO:0007669"/>
    <property type="project" value="InterPro"/>
</dbReference>
<accession>A0A846MZ02</accession>
<dbReference type="AlphaFoldDB" id="A0A846MZ02"/>
<dbReference type="Gene3D" id="3.20.20.80">
    <property type="entry name" value="Glycosidases"/>
    <property type="match status" value="1"/>
</dbReference>
<evidence type="ECO:0000256" key="9">
    <source>
        <dbReference type="ARBA" id="ARBA00031501"/>
    </source>
</evidence>
<evidence type="ECO:0000256" key="4">
    <source>
        <dbReference type="ARBA" id="ARBA00020295"/>
    </source>
</evidence>
<keyword evidence="5 10" id="KW-0328">Glycosyltransferase</keyword>